<dbReference type="PANTHER" id="PTHR43226:SF1">
    <property type="entry name" value="XAA-PRO DIPEPTIDASE"/>
    <property type="match status" value="1"/>
</dbReference>
<evidence type="ECO:0000256" key="2">
    <source>
        <dbReference type="ARBA" id="ARBA00008766"/>
    </source>
</evidence>
<keyword evidence="4" id="KW-0378">Hydrolase</keyword>
<evidence type="ECO:0000259" key="7">
    <source>
        <dbReference type="SMART" id="SM01011"/>
    </source>
</evidence>
<reference evidence="8 9" key="1">
    <citation type="journal article" date="2018" name="Evol. Lett.">
        <title>Horizontal gene cluster transfer increased hallucinogenic mushroom diversity.</title>
        <authorList>
            <person name="Reynolds H.T."/>
            <person name="Vijayakumar V."/>
            <person name="Gluck-Thaler E."/>
            <person name="Korotkin H.B."/>
            <person name="Matheny P.B."/>
            <person name="Slot J.C."/>
        </authorList>
    </citation>
    <scope>NUCLEOTIDE SEQUENCE [LARGE SCALE GENOMIC DNA]</scope>
    <source>
        <strain evidence="8 9">2629</strain>
    </source>
</reference>
<evidence type="ECO:0000313" key="8">
    <source>
        <dbReference type="EMBL" id="PPR00363.1"/>
    </source>
</evidence>
<feature type="non-terminal residue" evidence="8">
    <location>
        <position position="1"/>
    </location>
</feature>
<keyword evidence="3 6" id="KW-0479">Metal-binding</keyword>
<dbReference type="Gene3D" id="3.90.230.10">
    <property type="entry name" value="Creatinase/methionine aminopeptidase superfamily"/>
    <property type="match status" value="1"/>
</dbReference>
<dbReference type="PROSITE" id="PS00491">
    <property type="entry name" value="PROLINE_PEPTIDASE"/>
    <property type="match status" value="1"/>
</dbReference>
<organism evidence="8 9">
    <name type="scientific">Panaeolus cyanescens</name>
    <dbReference type="NCBI Taxonomy" id="181874"/>
    <lineage>
        <taxon>Eukaryota</taxon>
        <taxon>Fungi</taxon>
        <taxon>Dikarya</taxon>
        <taxon>Basidiomycota</taxon>
        <taxon>Agaricomycotina</taxon>
        <taxon>Agaricomycetes</taxon>
        <taxon>Agaricomycetidae</taxon>
        <taxon>Agaricales</taxon>
        <taxon>Agaricineae</taxon>
        <taxon>Galeropsidaceae</taxon>
        <taxon>Panaeolus</taxon>
    </lineage>
</organism>
<dbReference type="AlphaFoldDB" id="A0A409YBK1"/>
<dbReference type="InterPro" id="IPR007865">
    <property type="entry name" value="Aminopep_P_N"/>
</dbReference>
<dbReference type="InterPro" id="IPR052433">
    <property type="entry name" value="X-Pro_dipept-like"/>
</dbReference>
<dbReference type="OrthoDB" id="10261878at2759"/>
<name>A0A409YBK1_9AGAR</name>
<dbReference type="InParanoid" id="A0A409YBK1"/>
<dbReference type="Pfam" id="PF00557">
    <property type="entry name" value="Peptidase_M24"/>
    <property type="match status" value="1"/>
</dbReference>
<dbReference type="SMART" id="SM01011">
    <property type="entry name" value="AMP_N"/>
    <property type="match status" value="1"/>
</dbReference>
<dbReference type="Proteomes" id="UP000284842">
    <property type="component" value="Unassembled WGS sequence"/>
</dbReference>
<dbReference type="InterPro" id="IPR036005">
    <property type="entry name" value="Creatinase/aminopeptidase-like"/>
</dbReference>
<keyword evidence="5" id="KW-0464">Manganese</keyword>
<evidence type="ECO:0000256" key="6">
    <source>
        <dbReference type="RuleBase" id="RU000590"/>
    </source>
</evidence>
<dbReference type="CDD" id="cd01087">
    <property type="entry name" value="Prolidase"/>
    <property type="match status" value="1"/>
</dbReference>
<evidence type="ECO:0000256" key="5">
    <source>
        <dbReference type="ARBA" id="ARBA00023211"/>
    </source>
</evidence>
<accession>A0A409YBK1</accession>
<feature type="domain" description="Aminopeptidase P N-terminal" evidence="7">
    <location>
        <begin position="3"/>
        <end position="145"/>
    </location>
</feature>
<dbReference type="InterPro" id="IPR029149">
    <property type="entry name" value="Creatin/AminoP/Spt16_N"/>
</dbReference>
<dbReference type="Pfam" id="PF05195">
    <property type="entry name" value="AMP_N"/>
    <property type="match status" value="1"/>
</dbReference>
<dbReference type="InterPro" id="IPR000994">
    <property type="entry name" value="Pept_M24"/>
</dbReference>
<dbReference type="GO" id="GO:0006508">
    <property type="term" value="P:proteolysis"/>
    <property type="evidence" value="ECO:0007669"/>
    <property type="project" value="TreeGrafter"/>
</dbReference>
<dbReference type="FunCoup" id="A0A409YBK1">
    <property type="interactions" value="290"/>
</dbReference>
<comment type="cofactor">
    <cofactor evidence="1">
        <name>Mn(2+)</name>
        <dbReference type="ChEBI" id="CHEBI:29035"/>
    </cofactor>
</comment>
<dbReference type="SUPFAM" id="SSF53092">
    <property type="entry name" value="Creatinase/prolidase N-terminal domain"/>
    <property type="match status" value="1"/>
</dbReference>
<dbReference type="GO" id="GO:0070006">
    <property type="term" value="F:metalloaminopeptidase activity"/>
    <property type="evidence" value="ECO:0007669"/>
    <property type="project" value="InterPro"/>
</dbReference>
<sequence>KNHVLKTFDHLVKILPAGERTKPQIIFLAGEVTPFRNDTDREMVFRQESNFFYLTGGNVPSSFLLATFQPGTSLETNPSINLFIPKAELADLMWSVPPPDAQTAQATHDVTSVNYIADLPQTLDTLLKAYPGALFHTLPRDSPLFPKLPAEYVQQVLQEETGQAGITDHYLLKALHTARLVKDEEEIALIRHANAISSRAHEVVMRVLGKAVLGKIQAGAGAGVDRPLLPGEWLIEKEAEAEAIFVASCRREGSVHQAYLPIVAASTRASTLHYCCNDREFAWGPVKPHDHQNKNDFAHASKEIAPQVLLIDAGCEWNNYASDITRTMPVGNGGKFTPEARAIYELVLQMQKESFDIIKAGLHWDAVQLICHRTLVKGFQKLGIFKTPESPGSGSWNSEEAILASGDSSAFFPHGVGHSLGMDVHDVPSASKPADNPTIKGVVLGHESFYTYLRLRLPLDAGMVVTVEPGIYFSPHLLAAIRDSKHINHDVLKQYESVGGVRIEDVVVITESGFENLTTVRSDVDWVEGVCSGQL</sequence>
<comment type="similarity">
    <text evidence="2 6">Belongs to the peptidase M24B family.</text>
</comment>
<evidence type="ECO:0000313" key="9">
    <source>
        <dbReference type="Proteomes" id="UP000284842"/>
    </source>
</evidence>
<evidence type="ECO:0000256" key="4">
    <source>
        <dbReference type="ARBA" id="ARBA00022801"/>
    </source>
</evidence>
<proteinExistence type="inferred from homology"/>
<keyword evidence="9" id="KW-1185">Reference proteome</keyword>
<evidence type="ECO:0000256" key="3">
    <source>
        <dbReference type="ARBA" id="ARBA00022723"/>
    </source>
</evidence>
<dbReference type="PANTHER" id="PTHR43226">
    <property type="entry name" value="XAA-PRO AMINOPEPTIDASE 3"/>
    <property type="match status" value="1"/>
</dbReference>
<protein>
    <recommendedName>
        <fullName evidence="7">Aminopeptidase P N-terminal domain-containing protein</fullName>
    </recommendedName>
</protein>
<comment type="caution">
    <text evidence="8">The sequence shown here is derived from an EMBL/GenBank/DDBJ whole genome shotgun (WGS) entry which is preliminary data.</text>
</comment>
<dbReference type="EMBL" id="NHTK01001314">
    <property type="protein sequence ID" value="PPR00363.1"/>
    <property type="molecule type" value="Genomic_DNA"/>
</dbReference>
<dbReference type="Gene3D" id="3.40.350.10">
    <property type="entry name" value="Creatinase/prolidase N-terminal domain"/>
    <property type="match status" value="1"/>
</dbReference>
<gene>
    <name evidence="8" type="ORF">CVT24_004397</name>
</gene>
<dbReference type="SUPFAM" id="SSF55920">
    <property type="entry name" value="Creatinase/aminopeptidase"/>
    <property type="match status" value="1"/>
</dbReference>
<dbReference type="GO" id="GO:0030145">
    <property type="term" value="F:manganese ion binding"/>
    <property type="evidence" value="ECO:0007669"/>
    <property type="project" value="InterPro"/>
</dbReference>
<dbReference type="STRING" id="181874.A0A409YBK1"/>
<dbReference type="InterPro" id="IPR001131">
    <property type="entry name" value="Peptidase_M24B_aminopep-P_CS"/>
</dbReference>
<evidence type="ECO:0000256" key="1">
    <source>
        <dbReference type="ARBA" id="ARBA00001936"/>
    </source>
</evidence>